<evidence type="ECO:0000313" key="4">
    <source>
        <dbReference type="EMBL" id="TFW17131.1"/>
    </source>
</evidence>
<dbReference type="Pfam" id="PF10017">
    <property type="entry name" value="Methyltransf_33"/>
    <property type="match status" value="1"/>
</dbReference>
<dbReference type="InterPro" id="IPR017804">
    <property type="entry name" value="MeTrfase_EgtD-like"/>
</dbReference>
<dbReference type="OrthoDB" id="5289726at2"/>
<dbReference type="EC" id="2.1.1.44" evidence="4"/>
<feature type="domain" description="Histidine-specific methyltransferase SAM-dependent" evidence="3">
    <location>
        <begin position="36"/>
        <end position="333"/>
    </location>
</feature>
<protein>
    <submittedName>
        <fullName evidence="4">L-histidine N(Alpha)-methyltransferase</fullName>
        <ecNumber evidence="4">2.1.1.44</ecNumber>
    </submittedName>
</protein>
<keyword evidence="2 4" id="KW-0808">Transferase</keyword>
<dbReference type="Gene3D" id="3.40.50.150">
    <property type="entry name" value="Vaccinia Virus protein VP39"/>
    <property type="match status" value="1"/>
</dbReference>
<proteinExistence type="predicted"/>
<gene>
    <name evidence="4" type="primary">egtD</name>
    <name evidence="4" type="ORF">E4L98_21595</name>
</gene>
<sequence>MQMSRSPAIRVVSPEVVNTPSPEVQRPAHGSAAIIAEIAAGLLAPAAYTSPKFLYDSLGSRLFEAICELPEYYPTRTEAGIFAAHGADMARALGTGSTLIDLGAGNCAKAASLFPLLQPAQYVPVDISRDFLLGAVAQLQQRFPQIEMTALGLDFSSGFALPASVRDEHRVFFYPGSSIGNFAPQQAITFLRGLHANTGADGGLLIGVDLVKDHDVLNAAYDDAIGVTGAFNLNMLRHLNHLIGADFDVNQWRHVAFFNMDQSRIEMHLEARSALTVRWQGGERHFVRGERIHTEDSYKYTRQSFVSLLERAGFATEQVWTDPDHWFAVIHARAI</sequence>
<dbReference type="InterPro" id="IPR051128">
    <property type="entry name" value="EgtD_Methyltrsf_superfamily"/>
</dbReference>
<dbReference type="GO" id="GO:0052706">
    <property type="term" value="F:L-histidine N(alpha)-methyltransferase activity"/>
    <property type="evidence" value="ECO:0007669"/>
    <property type="project" value="UniProtKB-EC"/>
</dbReference>
<keyword evidence="1 4" id="KW-0489">Methyltransferase</keyword>
<evidence type="ECO:0000256" key="2">
    <source>
        <dbReference type="ARBA" id="ARBA00022679"/>
    </source>
</evidence>
<dbReference type="PANTHER" id="PTHR43397:SF1">
    <property type="entry name" value="ERGOTHIONEINE BIOSYNTHESIS PROTEIN 1"/>
    <property type="match status" value="1"/>
</dbReference>
<accession>A0A4Y9SBK9</accession>
<dbReference type="EMBL" id="SPVG01000212">
    <property type="protein sequence ID" value="TFW17131.1"/>
    <property type="molecule type" value="Genomic_DNA"/>
</dbReference>
<dbReference type="PIRSF" id="PIRSF018005">
    <property type="entry name" value="UCP018005"/>
    <property type="match status" value="1"/>
</dbReference>
<dbReference type="GO" id="GO:0032259">
    <property type="term" value="P:methylation"/>
    <property type="evidence" value="ECO:0007669"/>
    <property type="project" value="UniProtKB-KW"/>
</dbReference>
<reference evidence="4 5" key="1">
    <citation type="submission" date="2019-03" db="EMBL/GenBank/DDBJ databases">
        <title>Draft Genome Sequence of Duganella callidus sp. nov., a Novel Duganella Species Isolated from Cultivated Soil.</title>
        <authorList>
            <person name="Raths R."/>
            <person name="Peta V."/>
            <person name="Bucking H."/>
        </authorList>
    </citation>
    <scope>NUCLEOTIDE SEQUENCE [LARGE SCALE GENOMIC DNA]</scope>
    <source>
        <strain evidence="4 5">DN04</strain>
    </source>
</reference>
<evidence type="ECO:0000259" key="3">
    <source>
        <dbReference type="Pfam" id="PF10017"/>
    </source>
</evidence>
<dbReference type="AlphaFoldDB" id="A0A4Y9SBK9"/>
<comment type="caution">
    <text evidence="4">The sequence shown here is derived from an EMBL/GenBank/DDBJ whole genome shotgun (WGS) entry which is preliminary data.</text>
</comment>
<keyword evidence="5" id="KW-1185">Reference proteome</keyword>
<dbReference type="RefSeq" id="WP_135203608.1">
    <property type="nucleotide sequence ID" value="NZ_SPVG01000212.1"/>
</dbReference>
<dbReference type="PANTHER" id="PTHR43397">
    <property type="entry name" value="ERGOTHIONEINE BIOSYNTHESIS PROTEIN 1"/>
    <property type="match status" value="1"/>
</dbReference>
<dbReference type="Proteomes" id="UP000297729">
    <property type="component" value="Unassembled WGS sequence"/>
</dbReference>
<name>A0A4Y9SBK9_9BURK</name>
<organism evidence="4 5">
    <name type="scientific">Duganella callida</name>
    <dbReference type="NCBI Taxonomy" id="2561932"/>
    <lineage>
        <taxon>Bacteria</taxon>
        <taxon>Pseudomonadati</taxon>
        <taxon>Pseudomonadota</taxon>
        <taxon>Betaproteobacteria</taxon>
        <taxon>Burkholderiales</taxon>
        <taxon>Oxalobacteraceae</taxon>
        <taxon>Telluria group</taxon>
        <taxon>Duganella</taxon>
    </lineage>
</organism>
<dbReference type="NCBIfam" id="TIGR03438">
    <property type="entry name" value="egtD_ergothio"/>
    <property type="match status" value="1"/>
</dbReference>
<evidence type="ECO:0000313" key="5">
    <source>
        <dbReference type="Proteomes" id="UP000297729"/>
    </source>
</evidence>
<dbReference type="InterPro" id="IPR035094">
    <property type="entry name" value="EgtD"/>
</dbReference>
<evidence type="ECO:0000256" key="1">
    <source>
        <dbReference type="ARBA" id="ARBA00022603"/>
    </source>
</evidence>
<dbReference type="InterPro" id="IPR029063">
    <property type="entry name" value="SAM-dependent_MTases_sf"/>
</dbReference>
<dbReference type="SUPFAM" id="SSF53335">
    <property type="entry name" value="S-adenosyl-L-methionine-dependent methyltransferases"/>
    <property type="match status" value="1"/>
</dbReference>
<dbReference type="InterPro" id="IPR019257">
    <property type="entry name" value="MeTrfase_dom"/>
</dbReference>